<reference evidence="3" key="2">
    <citation type="journal article" date="2000" name="Mol. Biochem. Parasitol.">
        <title>Polymorphic open reading frames encoding secretory proteins are located less than 3 kilobases from Theileria parva telomeres.</title>
        <authorList>
            <person name="Bishop R."/>
            <person name="Gobright E."/>
            <person name="Nene V."/>
            <person name="Morzaria S."/>
            <person name="Musoke A."/>
            <person name="Sohanpal B."/>
        </authorList>
    </citation>
    <scope>NUCLEOTIDE SEQUENCE</scope>
    <source>
        <strain evidence="3">Muguga</strain>
    </source>
</reference>
<dbReference type="EMBL" id="AF198437">
    <property type="protein sequence ID" value="AAG37802.1"/>
    <property type="molecule type" value="Genomic_DNA"/>
</dbReference>
<feature type="region of interest" description="Disordered" evidence="1">
    <location>
        <begin position="424"/>
        <end position="558"/>
    </location>
</feature>
<feature type="chain" id="PRO_5004326566" evidence="2">
    <location>
        <begin position="26"/>
        <end position="558"/>
    </location>
</feature>
<dbReference type="InterPro" id="IPR007480">
    <property type="entry name" value="DUF529"/>
</dbReference>
<evidence type="ECO:0000256" key="1">
    <source>
        <dbReference type="SAM" id="MobiDB-lite"/>
    </source>
</evidence>
<reference evidence="3" key="1">
    <citation type="submission" date="1999-10" db="EMBL/GenBank/DDBJ databases">
        <authorList>
            <person name="Bishop R.P."/>
            <person name="Gobright E.I."/>
            <person name="Sohanpal B.K."/>
        </authorList>
    </citation>
    <scope>NUCLEOTIDE SEQUENCE</scope>
    <source>
        <strain evidence="3">Muguga</strain>
    </source>
</reference>
<feature type="signal peptide" evidence="2">
    <location>
        <begin position="1"/>
        <end position="25"/>
    </location>
</feature>
<name>Q9GP28_THEPA</name>
<feature type="compositionally biased region" description="Pro residues" evidence="1">
    <location>
        <begin position="448"/>
        <end position="467"/>
    </location>
</feature>
<feature type="compositionally biased region" description="Pro residues" evidence="1">
    <location>
        <begin position="540"/>
        <end position="549"/>
    </location>
</feature>
<dbReference type="AlphaFoldDB" id="Q9GP28"/>
<dbReference type="Pfam" id="PF04385">
    <property type="entry name" value="FAINT"/>
    <property type="match status" value="3"/>
</dbReference>
<keyword evidence="2" id="KW-0732">Signal</keyword>
<sequence>MIGHWLFINLLLYITLLCQMNSVVTYSISSTSAKQITLDINKTTSTNDSDYSKNGKYRTFTAKPGKSFNKVVKKKLYIWECKNNDQAVKVVLMGSGNNKKHLLILLKSSNFVILYKTGRNKPWTNITSKRHDPTNLKFFDIDKELTSSDYEVTIYEFSYRFTFKAGVNCKRINYGDVVIWTHTDDKFEYITNFDLDLVKNEFFVFDDKRKSRKVNYEGPIISSVTPRTASASTPSTPKYQYASATKVTLDISKTQFTCFEYSLKSGVIRTFTPRSNCFIIKVTHCTTVIWESKTDVFGIRVTYVDVVKYLFLLLDNDKFLLFHQPPDRNKPWIDITYTRVNLSKLKFFAENDMELKSTDYSVNLVSYSYSLEFNAGVKCQKVKYGNEDVWTNSDDTDFGYIKSLLIDLVANKFRVKNDSGQLKKLDFKPSTPRLIPIPEQQYQQAPPQSRPTPTYPRPPIPARPPYPSHQLPVQPQPIHPGPQLSVRQPVRPPAYSEIQYDTPETPSYPPPPYSESQHDTPETPSYPPPPYSESQHDTPEPPSYPPPPYSESQHEAPQ</sequence>
<proteinExistence type="predicted"/>
<evidence type="ECO:0000313" key="3">
    <source>
        <dbReference type="EMBL" id="AAG37802.1"/>
    </source>
</evidence>
<dbReference type="VEuPathDB" id="PiroplasmaDB:TpMuguga_01g00001"/>
<organism evidence="3">
    <name type="scientific">Theileria parva</name>
    <name type="common">East coast fever infection agent</name>
    <dbReference type="NCBI Taxonomy" id="5875"/>
    <lineage>
        <taxon>Eukaryota</taxon>
        <taxon>Sar</taxon>
        <taxon>Alveolata</taxon>
        <taxon>Apicomplexa</taxon>
        <taxon>Aconoidasida</taxon>
        <taxon>Piroplasmida</taxon>
        <taxon>Theileriidae</taxon>
        <taxon>Theileria</taxon>
    </lineage>
</organism>
<protein>
    <submittedName>
        <fullName evidence="3">Hypothetical telomeric SfiI 20 protein 1</fullName>
    </submittedName>
</protein>
<accession>Q9GP28</accession>
<evidence type="ECO:0000256" key="2">
    <source>
        <dbReference type="SAM" id="SignalP"/>
    </source>
</evidence>